<reference evidence="11" key="1">
    <citation type="journal article" date="2014" name="Proc. Natl. Acad. Sci. U.S.A.">
        <title>Extensive sampling of basidiomycete genomes demonstrates inadequacy of the white-rot/brown-rot paradigm for wood decay fungi.</title>
        <authorList>
            <person name="Riley R."/>
            <person name="Salamov A.A."/>
            <person name="Brown D.W."/>
            <person name="Nagy L.G."/>
            <person name="Floudas D."/>
            <person name="Held B.W."/>
            <person name="Levasseur A."/>
            <person name="Lombard V."/>
            <person name="Morin E."/>
            <person name="Otillar R."/>
            <person name="Lindquist E.A."/>
            <person name="Sun H."/>
            <person name="LaButti K.M."/>
            <person name="Schmutz J."/>
            <person name="Jabbour D."/>
            <person name="Luo H."/>
            <person name="Baker S.E."/>
            <person name="Pisabarro A.G."/>
            <person name="Walton J.D."/>
            <person name="Blanchette R.A."/>
            <person name="Henrissat B."/>
            <person name="Martin F."/>
            <person name="Cullen D."/>
            <person name="Hibbett D.S."/>
            <person name="Grigoriev I.V."/>
        </authorList>
    </citation>
    <scope>NUCLEOTIDE SEQUENCE [LARGE SCALE GENOMIC DNA]</scope>
    <source>
        <strain evidence="11">MUCL 33604</strain>
    </source>
</reference>
<feature type="domain" description="C2H2-type" evidence="9">
    <location>
        <begin position="406"/>
        <end position="433"/>
    </location>
</feature>
<dbReference type="AlphaFoldDB" id="A0A067QEB1"/>
<evidence type="ECO:0000256" key="4">
    <source>
        <dbReference type="ARBA" id="ARBA00022771"/>
    </source>
</evidence>
<keyword evidence="5" id="KW-0862">Zinc</keyword>
<feature type="region of interest" description="Disordered" evidence="8">
    <location>
        <begin position="37"/>
        <end position="165"/>
    </location>
</feature>
<comment type="subcellular location">
    <subcellularLocation>
        <location evidence="1">Nucleus</location>
    </subcellularLocation>
</comment>
<feature type="compositionally biased region" description="Polar residues" evidence="8">
    <location>
        <begin position="50"/>
        <end position="60"/>
    </location>
</feature>
<dbReference type="HOGENOM" id="CLU_545201_0_0_1"/>
<feature type="compositionally biased region" description="Acidic residues" evidence="8">
    <location>
        <begin position="326"/>
        <end position="336"/>
    </location>
</feature>
<keyword evidence="3" id="KW-0677">Repeat</keyword>
<feature type="compositionally biased region" description="Polar residues" evidence="8">
    <location>
        <begin position="136"/>
        <end position="146"/>
    </location>
</feature>
<name>A0A067QEB1_9AGAM</name>
<keyword evidence="6" id="KW-0539">Nucleus</keyword>
<dbReference type="STRING" id="933084.A0A067QEB1"/>
<dbReference type="PANTHER" id="PTHR24393">
    <property type="entry name" value="ZINC FINGER PROTEIN"/>
    <property type="match status" value="1"/>
</dbReference>
<dbReference type="InParanoid" id="A0A067QEB1"/>
<feature type="region of interest" description="Disordered" evidence="8">
    <location>
        <begin position="218"/>
        <end position="355"/>
    </location>
</feature>
<dbReference type="OrthoDB" id="654211at2759"/>
<dbReference type="GO" id="GO:0000978">
    <property type="term" value="F:RNA polymerase II cis-regulatory region sequence-specific DNA binding"/>
    <property type="evidence" value="ECO:0007669"/>
    <property type="project" value="TreeGrafter"/>
</dbReference>
<evidence type="ECO:0000256" key="7">
    <source>
        <dbReference type="PROSITE-ProRule" id="PRU00042"/>
    </source>
</evidence>
<dbReference type="SMART" id="SM00355">
    <property type="entry name" value="ZnF_C2H2"/>
    <property type="match status" value="2"/>
</dbReference>
<protein>
    <recommendedName>
        <fullName evidence="9">C2H2-type domain-containing protein</fullName>
    </recommendedName>
</protein>
<sequence length="500" mass="55838">MRTHQFCERSHTGDGLHIERSRLNSAIFAMRHTTGAPYADSCDRLDVPPNDTQGNSSTRTPLPRPERGTVRSDYDSRHTYSSTGNISSGSSGNALNHAREETLARTLESSRRMAPRNRIYHSLPLDQHTRVPPYGTASTSRSQPNAAPSRYVDSRTPPHPLPTPPNLSVFNSPTATYMWPGFQAASQMTQRPVIYVNYKGSVRPNSEVYSQATASRDLAADDSLNSQSVPRKRRPSTDIPNISHPAPVRGIIEPFKKIHISQQSGSRPVSRTYVPRHSGDPPYPQPPSGPRVDFHEMEESSGEEEVGSYFPPQPPHPGLRPGLPPDSDEGSSEDGENTSQGTPSAPDDTPQYGPDEWLQYAQAEGAQHRCTWPTIKDDVHTPCGYLSRKHLVKRHIQTTHMKIKRWKCEFCGKAFPQKGSLDNHKHTHTGAKPHECRFGCGESFNDPARRHRHMIERHGYIPKRNQKNLGVSEMEPVLPMRLPLVELPSLQTAHKTSETV</sequence>
<evidence type="ECO:0000256" key="8">
    <source>
        <dbReference type="SAM" id="MobiDB-lite"/>
    </source>
</evidence>
<keyword evidence="4 7" id="KW-0863">Zinc-finger</keyword>
<gene>
    <name evidence="10" type="ORF">JAAARDRAFT_28120</name>
</gene>
<dbReference type="EMBL" id="KL197709">
    <property type="protein sequence ID" value="KDQ64490.1"/>
    <property type="molecule type" value="Genomic_DNA"/>
</dbReference>
<evidence type="ECO:0000259" key="9">
    <source>
        <dbReference type="PROSITE" id="PS50157"/>
    </source>
</evidence>
<evidence type="ECO:0000256" key="1">
    <source>
        <dbReference type="ARBA" id="ARBA00004123"/>
    </source>
</evidence>
<evidence type="ECO:0000256" key="6">
    <source>
        <dbReference type="ARBA" id="ARBA00023242"/>
    </source>
</evidence>
<accession>A0A067QEB1</accession>
<dbReference type="InterPro" id="IPR036236">
    <property type="entry name" value="Znf_C2H2_sf"/>
</dbReference>
<dbReference type="PANTHER" id="PTHR24393:SF34">
    <property type="entry name" value="PR_SET DOMAIN 13"/>
    <property type="match status" value="1"/>
</dbReference>
<feature type="compositionally biased region" description="Low complexity" evidence="8">
    <location>
        <begin position="81"/>
        <end position="93"/>
    </location>
</feature>
<feature type="compositionally biased region" description="Basic and acidic residues" evidence="8">
    <location>
        <begin position="97"/>
        <end position="111"/>
    </location>
</feature>
<evidence type="ECO:0000256" key="3">
    <source>
        <dbReference type="ARBA" id="ARBA00022737"/>
    </source>
</evidence>
<dbReference type="PROSITE" id="PS00028">
    <property type="entry name" value="ZINC_FINGER_C2H2_1"/>
    <property type="match status" value="2"/>
</dbReference>
<feature type="compositionally biased region" description="Basic and acidic residues" evidence="8">
    <location>
        <begin position="64"/>
        <end position="78"/>
    </location>
</feature>
<dbReference type="Gene3D" id="3.30.160.60">
    <property type="entry name" value="Classic Zinc Finger"/>
    <property type="match status" value="1"/>
</dbReference>
<organism evidence="10 11">
    <name type="scientific">Jaapia argillacea MUCL 33604</name>
    <dbReference type="NCBI Taxonomy" id="933084"/>
    <lineage>
        <taxon>Eukaryota</taxon>
        <taxon>Fungi</taxon>
        <taxon>Dikarya</taxon>
        <taxon>Basidiomycota</taxon>
        <taxon>Agaricomycotina</taxon>
        <taxon>Agaricomycetes</taxon>
        <taxon>Agaricomycetidae</taxon>
        <taxon>Jaapiales</taxon>
        <taxon>Jaapiaceae</taxon>
        <taxon>Jaapia</taxon>
    </lineage>
</organism>
<dbReference type="GO" id="GO:0005634">
    <property type="term" value="C:nucleus"/>
    <property type="evidence" value="ECO:0007669"/>
    <property type="project" value="UniProtKB-SubCell"/>
</dbReference>
<dbReference type="FunFam" id="3.30.160.60:FF:000145">
    <property type="entry name" value="Zinc finger protein 574"/>
    <property type="match status" value="1"/>
</dbReference>
<evidence type="ECO:0000256" key="2">
    <source>
        <dbReference type="ARBA" id="ARBA00022723"/>
    </source>
</evidence>
<dbReference type="Proteomes" id="UP000027265">
    <property type="component" value="Unassembled WGS sequence"/>
</dbReference>
<dbReference type="GO" id="GO:0001228">
    <property type="term" value="F:DNA-binding transcription activator activity, RNA polymerase II-specific"/>
    <property type="evidence" value="ECO:0007669"/>
    <property type="project" value="TreeGrafter"/>
</dbReference>
<feature type="compositionally biased region" description="Pro residues" evidence="8">
    <location>
        <begin position="311"/>
        <end position="324"/>
    </location>
</feature>
<evidence type="ECO:0000256" key="5">
    <source>
        <dbReference type="ARBA" id="ARBA00022833"/>
    </source>
</evidence>
<dbReference type="InterPro" id="IPR013087">
    <property type="entry name" value="Znf_C2H2_type"/>
</dbReference>
<evidence type="ECO:0000313" key="11">
    <source>
        <dbReference type="Proteomes" id="UP000027265"/>
    </source>
</evidence>
<dbReference type="GO" id="GO:0008270">
    <property type="term" value="F:zinc ion binding"/>
    <property type="evidence" value="ECO:0007669"/>
    <property type="project" value="UniProtKB-KW"/>
</dbReference>
<feature type="compositionally biased region" description="Polar residues" evidence="8">
    <location>
        <begin position="260"/>
        <end position="269"/>
    </location>
</feature>
<keyword evidence="11" id="KW-1185">Reference proteome</keyword>
<dbReference type="SUPFAM" id="SSF57667">
    <property type="entry name" value="beta-beta-alpha zinc fingers"/>
    <property type="match status" value="1"/>
</dbReference>
<keyword evidence="2" id="KW-0479">Metal-binding</keyword>
<evidence type="ECO:0000313" key="10">
    <source>
        <dbReference type="EMBL" id="KDQ64490.1"/>
    </source>
</evidence>
<dbReference type="PROSITE" id="PS50157">
    <property type="entry name" value="ZINC_FINGER_C2H2_2"/>
    <property type="match status" value="1"/>
</dbReference>
<proteinExistence type="predicted"/>